<protein>
    <submittedName>
        <fullName evidence="1">Uncharacterized protein</fullName>
    </submittedName>
</protein>
<dbReference type="EMBL" id="CM037155">
    <property type="protein sequence ID" value="KAH7846404.1"/>
    <property type="molecule type" value="Genomic_DNA"/>
</dbReference>
<name>A0ACB7XZN5_9ERIC</name>
<keyword evidence="2" id="KW-1185">Reference proteome</keyword>
<dbReference type="Proteomes" id="UP000828048">
    <property type="component" value="Chromosome 5"/>
</dbReference>
<reference evidence="1 2" key="1">
    <citation type="journal article" date="2021" name="Hortic Res">
        <title>High-quality reference genome and annotation aids understanding of berry development for evergreen blueberry (Vaccinium darrowii).</title>
        <authorList>
            <person name="Yu J."/>
            <person name="Hulse-Kemp A.M."/>
            <person name="Babiker E."/>
            <person name="Staton M."/>
        </authorList>
    </citation>
    <scope>NUCLEOTIDE SEQUENCE [LARGE SCALE GENOMIC DNA]</scope>
    <source>
        <strain evidence="2">cv. NJ 8807/NJ 8810</strain>
        <tissue evidence="1">Young leaf</tissue>
    </source>
</reference>
<evidence type="ECO:0000313" key="2">
    <source>
        <dbReference type="Proteomes" id="UP000828048"/>
    </source>
</evidence>
<sequence length="149" mass="16753">MMGIRDTKRVKVIAYKLKSGAAVWWDQLQVKAMKARKRVCANVAKDETTHDGQEKLAEFDFALEYKAGATNHVVDALGRKAELAVCHQVCSLTFINNSLWDKIKANLDKDTMSVNLIDLVKKGKTRQFWLQDGLLMSKGNSVLCPRLVT</sequence>
<gene>
    <name evidence="1" type="ORF">Vadar_013657</name>
</gene>
<accession>A0ACB7XZN5</accession>
<comment type="caution">
    <text evidence="1">The sequence shown here is derived from an EMBL/GenBank/DDBJ whole genome shotgun (WGS) entry which is preliminary data.</text>
</comment>
<evidence type="ECO:0000313" key="1">
    <source>
        <dbReference type="EMBL" id="KAH7846404.1"/>
    </source>
</evidence>
<proteinExistence type="predicted"/>
<organism evidence="1 2">
    <name type="scientific">Vaccinium darrowii</name>
    <dbReference type="NCBI Taxonomy" id="229202"/>
    <lineage>
        <taxon>Eukaryota</taxon>
        <taxon>Viridiplantae</taxon>
        <taxon>Streptophyta</taxon>
        <taxon>Embryophyta</taxon>
        <taxon>Tracheophyta</taxon>
        <taxon>Spermatophyta</taxon>
        <taxon>Magnoliopsida</taxon>
        <taxon>eudicotyledons</taxon>
        <taxon>Gunneridae</taxon>
        <taxon>Pentapetalae</taxon>
        <taxon>asterids</taxon>
        <taxon>Ericales</taxon>
        <taxon>Ericaceae</taxon>
        <taxon>Vaccinioideae</taxon>
        <taxon>Vaccinieae</taxon>
        <taxon>Vaccinium</taxon>
    </lineage>
</organism>